<evidence type="ECO:0000256" key="6">
    <source>
        <dbReference type="ARBA" id="ARBA00040885"/>
    </source>
</evidence>
<evidence type="ECO:0000256" key="4">
    <source>
        <dbReference type="ARBA" id="ARBA00023159"/>
    </source>
</evidence>
<dbReference type="Pfam" id="PF03466">
    <property type="entry name" value="LysR_substrate"/>
    <property type="match status" value="1"/>
</dbReference>
<dbReference type="InterPro" id="IPR036390">
    <property type="entry name" value="WH_DNA-bd_sf"/>
</dbReference>
<dbReference type="PRINTS" id="PR00039">
    <property type="entry name" value="HTHLYSR"/>
</dbReference>
<dbReference type="SUPFAM" id="SSF46785">
    <property type="entry name" value="Winged helix' DNA-binding domain"/>
    <property type="match status" value="1"/>
</dbReference>
<dbReference type="OrthoDB" id="3176554at2"/>
<organism evidence="9 10">
    <name type="scientific">Mycobacterium dioxanotrophicus</name>
    <dbReference type="NCBI Taxonomy" id="482462"/>
    <lineage>
        <taxon>Bacteria</taxon>
        <taxon>Bacillati</taxon>
        <taxon>Actinomycetota</taxon>
        <taxon>Actinomycetes</taxon>
        <taxon>Mycobacteriales</taxon>
        <taxon>Mycobacteriaceae</taxon>
        <taxon>Mycobacterium</taxon>
    </lineage>
</organism>
<dbReference type="PANTHER" id="PTHR30346:SF0">
    <property type="entry name" value="HCA OPERON TRANSCRIPTIONAL ACTIVATOR HCAR"/>
    <property type="match status" value="1"/>
</dbReference>
<evidence type="ECO:0000256" key="1">
    <source>
        <dbReference type="ARBA" id="ARBA00009437"/>
    </source>
</evidence>
<evidence type="ECO:0000256" key="3">
    <source>
        <dbReference type="ARBA" id="ARBA00023125"/>
    </source>
</evidence>
<evidence type="ECO:0000256" key="5">
    <source>
        <dbReference type="ARBA" id="ARBA00023163"/>
    </source>
</evidence>
<dbReference type="Gene3D" id="3.40.190.10">
    <property type="entry name" value="Periplasmic binding protein-like II"/>
    <property type="match status" value="2"/>
</dbReference>
<keyword evidence="10" id="KW-1185">Reference proteome</keyword>
<keyword evidence="2" id="KW-0805">Transcription regulation</keyword>
<dbReference type="Gene3D" id="1.10.10.10">
    <property type="entry name" value="Winged helix-like DNA-binding domain superfamily/Winged helix DNA-binding domain"/>
    <property type="match status" value="1"/>
</dbReference>
<keyword evidence="4" id="KW-0010">Activator</keyword>
<dbReference type="Pfam" id="PF00126">
    <property type="entry name" value="HTH_1"/>
    <property type="match status" value="1"/>
</dbReference>
<dbReference type="InterPro" id="IPR005119">
    <property type="entry name" value="LysR_subst-bd"/>
</dbReference>
<accession>A0A1Y0C6W7</accession>
<gene>
    <name evidence="9" type="ORF">BTO20_21730</name>
</gene>
<proteinExistence type="inferred from homology"/>
<dbReference type="InterPro" id="IPR036388">
    <property type="entry name" value="WH-like_DNA-bd_sf"/>
</dbReference>
<protein>
    <recommendedName>
        <fullName evidence="6">Probable hydrogen peroxide-inducible genes activator</fullName>
    </recommendedName>
</protein>
<name>A0A1Y0C6W7_9MYCO</name>
<reference evidence="9 10" key="1">
    <citation type="submission" date="2017-04" db="EMBL/GenBank/DDBJ databases">
        <title>Whole Genome Sequence of 1,4-Dioxane Degrading Bacterium Mycobacterium dioxanotrophicus PH-06.</title>
        <authorList>
            <person name="He Y."/>
        </authorList>
    </citation>
    <scope>NUCLEOTIDE SEQUENCE [LARGE SCALE GENOMIC DNA]</scope>
    <source>
        <strain evidence="9 10">PH-06</strain>
    </source>
</reference>
<dbReference type="Proteomes" id="UP000195331">
    <property type="component" value="Chromosome"/>
</dbReference>
<comment type="function">
    <text evidence="7">Required for the induction the katG gene for catalase. Involved in the response to hydrogen peroxide.</text>
</comment>
<dbReference type="PROSITE" id="PS50931">
    <property type="entry name" value="HTH_LYSR"/>
    <property type="match status" value="1"/>
</dbReference>
<dbReference type="RefSeq" id="WP_087078233.1">
    <property type="nucleotide sequence ID" value="NZ_CP020809.1"/>
</dbReference>
<dbReference type="PANTHER" id="PTHR30346">
    <property type="entry name" value="TRANSCRIPTIONAL DUAL REGULATOR HCAR-RELATED"/>
    <property type="match status" value="1"/>
</dbReference>
<dbReference type="FunFam" id="1.10.10.10:FF:000001">
    <property type="entry name" value="LysR family transcriptional regulator"/>
    <property type="match status" value="1"/>
</dbReference>
<sequence length="324" mass="35324">MFALARLACFIAVAEELHFGRAAERLHMTQPPLSRQIQQLESELGVQLIDRTTRVVTLTPAGVALLPDARRIMHLAERAALNVKRAPAGEMGTVVVGFTATSAVSVLPRLLEKVREKLPDVTLDLRELPTAAQVEALLAGELDLGLARPHFKRPGLASRPLLHEQLVAALPAAHPLARLQRPLTLSDIDGHDLIMYSPVDSRYFHELLVSAFAASGVTPRYVQYVSQVHTMLALVGSATGIAVVPASAAHLHSDAVVFRSIAAIRSHPVKLDAIWRADRTTPALRRLLRDVLPPREWINDDRTLQAVGTTAVSGVPHCSRRRNA</sequence>
<evidence type="ECO:0000313" key="9">
    <source>
        <dbReference type="EMBL" id="ART70806.1"/>
    </source>
</evidence>
<evidence type="ECO:0000256" key="7">
    <source>
        <dbReference type="ARBA" id="ARBA00056658"/>
    </source>
</evidence>
<evidence type="ECO:0000313" key="10">
    <source>
        <dbReference type="Proteomes" id="UP000195331"/>
    </source>
</evidence>
<evidence type="ECO:0000256" key="2">
    <source>
        <dbReference type="ARBA" id="ARBA00023015"/>
    </source>
</evidence>
<keyword evidence="3" id="KW-0238">DNA-binding</keyword>
<dbReference type="GO" id="GO:0032993">
    <property type="term" value="C:protein-DNA complex"/>
    <property type="evidence" value="ECO:0007669"/>
    <property type="project" value="TreeGrafter"/>
</dbReference>
<keyword evidence="5" id="KW-0804">Transcription</keyword>
<dbReference type="EMBL" id="CP020809">
    <property type="protein sequence ID" value="ART70806.1"/>
    <property type="molecule type" value="Genomic_DNA"/>
</dbReference>
<dbReference type="AlphaFoldDB" id="A0A1Y0C6W7"/>
<dbReference type="SUPFAM" id="SSF53850">
    <property type="entry name" value="Periplasmic binding protein-like II"/>
    <property type="match status" value="1"/>
</dbReference>
<dbReference type="KEGG" id="mdx:BTO20_21730"/>
<evidence type="ECO:0000259" key="8">
    <source>
        <dbReference type="PROSITE" id="PS50931"/>
    </source>
</evidence>
<feature type="domain" description="HTH lysR-type" evidence="8">
    <location>
        <begin position="4"/>
        <end position="59"/>
    </location>
</feature>
<dbReference type="InterPro" id="IPR000847">
    <property type="entry name" value="LysR_HTH_N"/>
</dbReference>
<dbReference type="GO" id="GO:0003677">
    <property type="term" value="F:DNA binding"/>
    <property type="evidence" value="ECO:0007669"/>
    <property type="project" value="UniProtKB-KW"/>
</dbReference>
<comment type="similarity">
    <text evidence="1">Belongs to the LysR transcriptional regulatory family.</text>
</comment>
<dbReference type="GO" id="GO:0003700">
    <property type="term" value="F:DNA-binding transcription factor activity"/>
    <property type="evidence" value="ECO:0007669"/>
    <property type="project" value="InterPro"/>
</dbReference>